<organism evidence="8 9">
    <name type="scientific">Paenibacillus cremeus</name>
    <dbReference type="NCBI Taxonomy" id="2163881"/>
    <lineage>
        <taxon>Bacteria</taxon>
        <taxon>Bacillati</taxon>
        <taxon>Bacillota</taxon>
        <taxon>Bacilli</taxon>
        <taxon>Bacillales</taxon>
        <taxon>Paenibacillaceae</taxon>
        <taxon>Paenibacillus</taxon>
    </lineage>
</organism>
<dbReference type="OrthoDB" id="346004at2"/>
<feature type="transmembrane region" description="Helical" evidence="7">
    <location>
        <begin position="75"/>
        <end position="94"/>
    </location>
</feature>
<comment type="subcellular location">
    <subcellularLocation>
        <location evidence="1">Cell membrane</location>
        <topology evidence="1">Multi-pass membrane protein</topology>
    </subcellularLocation>
</comment>
<dbReference type="GO" id="GO:0005886">
    <property type="term" value="C:plasma membrane"/>
    <property type="evidence" value="ECO:0007669"/>
    <property type="project" value="UniProtKB-SubCell"/>
</dbReference>
<name>A0A559JG16_9BACL</name>
<feature type="transmembrane region" description="Helical" evidence="7">
    <location>
        <begin position="45"/>
        <end position="68"/>
    </location>
</feature>
<dbReference type="Pfam" id="PF07681">
    <property type="entry name" value="DoxX"/>
    <property type="match status" value="1"/>
</dbReference>
<gene>
    <name evidence="8" type="ORF">FPZ49_34315</name>
</gene>
<dbReference type="PANTHER" id="PTHR33452:SF10">
    <property type="entry name" value="OXIDOREDUCTASE MHQP-RELATED"/>
    <property type="match status" value="1"/>
</dbReference>
<comment type="caution">
    <text evidence="8">The sequence shown here is derived from an EMBL/GenBank/DDBJ whole genome shotgun (WGS) entry which is preliminary data.</text>
</comment>
<sequence length="128" mass="13216">MLNLGLLLIRLVIGISFMGHGTQKLFGWFGGYGPKGTGGWMESIGIKPGVMMAVFAGLAEIIGGFLFAAGFLTPVGAALIVVTMLGAIFKVHLANGYWVDKGGIEFPFVLAVVAISIALIGPGAYSIG</sequence>
<proteinExistence type="inferred from homology"/>
<evidence type="ECO:0000256" key="2">
    <source>
        <dbReference type="ARBA" id="ARBA00006679"/>
    </source>
</evidence>
<dbReference type="EMBL" id="VNJI01000089">
    <property type="protein sequence ID" value="TVX98821.1"/>
    <property type="molecule type" value="Genomic_DNA"/>
</dbReference>
<evidence type="ECO:0000256" key="4">
    <source>
        <dbReference type="ARBA" id="ARBA00022692"/>
    </source>
</evidence>
<evidence type="ECO:0000256" key="3">
    <source>
        <dbReference type="ARBA" id="ARBA00022475"/>
    </source>
</evidence>
<keyword evidence="5 7" id="KW-1133">Transmembrane helix</keyword>
<evidence type="ECO:0000256" key="5">
    <source>
        <dbReference type="ARBA" id="ARBA00022989"/>
    </source>
</evidence>
<evidence type="ECO:0000313" key="8">
    <source>
        <dbReference type="EMBL" id="TVX98821.1"/>
    </source>
</evidence>
<evidence type="ECO:0000313" key="9">
    <source>
        <dbReference type="Proteomes" id="UP000317036"/>
    </source>
</evidence>
<dbReference type="RefSeq" id="WP_144855073.1">
    <property type="nucleotide sequence ID" value="NZ_VNJI01000089.1"/>
</dbReference>
<dbReference type="InterPro" id="IPR051907">
    <property type="entry name" value="DoxX-like_oxidoreductase"/>
</dbReference>
<keyword evidence="4 7" id="KW-0812">Transmembrane</keyword>
<dbReference type="PANTHER" id="PTHR33452">
    <property type="entry name" value="OXIDOREDUCTASE CATD-RELATED"/>
    <property type="match status" value="1"/>
</dbReference>
<dbReference type="InterPro" id="IPR032808">
    <property type="entry name" value="DoxX"/>
</dbReference>
<feature type="transmembrane region" description="Helical" evidence="7">
    <location>
        <begin position="106"/>
        <end position="127"/>
    </location>
</feature>
<comment type="similarity">
    <text evidence="2">Belongs to the DoxX family.</text>
</comment>
<evidence type="ECO:0000256" key="6">
    <source>
        <dbReference type="ARBA" id="ARBA00023136"/>
    </source>
</evidence>
<dbReference type="Proteomes" id="UP000317036">
    <property type="component" value="Unassembled WGS sequence"/>
</dbReference>
<evidence type="ECO:0000256" key="7">
    <source>
        <dbReference type="SAM" id="Phobius"/>
    </source>
</evidence>
<keyword evidence="6 7" id="KW-0472">Membrane</keyword>
<keyword evidence="9" id="KW-1185">Reference proteome</keyword>
<dbReference type="AlphaFoldDB" id="A0A559JG16"/>
<protein>
    <submittedName>
        <fullName evidence="8">DoxX family protein</fullName>
    </submittedName>
</protein>
<keyword evidence="3" id="KW-1003">Cell membrane</keyword>
<accession>A0A559JG16</accession>
<evidence type="ECO:0000256" key="1">
    <source>
        <dbReference type="ARBA" id="ARBA00004651"/>
    </source>
</evidence>
<reference evidence="8 9" key="1">
    <citation type="submission" date="2019-07" db="EMBL/GenBank/DDBJ databases">
        <authorList>
            <person name="Kim J."/>
        </authorList>
    </citation>
    <scope>NUCLEOTIDE SEQUENCE [LARGE SCALE GENOMIC DNA]</scope>
    <source>
        <strain evidence="8 9">JC52</strain>
    </source>
</reference>